<dbReference type="Proteomes" id="UP000001880">
    <property type="component" value="Chromosome"/>
</dbReference>
<dbReference type="AlphaFoldDB" id="D0LUP8"/>
<name>D0LUP8_HALO1</name>
<feature type="region of interest" description="Disordered" evidence="2">
    <location>
        <begin position="838"/>
        <end position="894"/>
    </location>
</feature>
<dbReference type="KEGG" id="hoh:Hoch_1384"/>
<accession>D0LUP8</accession>
<dbReference type="STRING" id="502025.Hoch_1384"/>
<feature type="compositionally biased region" description="Basic and acidic residues" evidence="2">
    <location>
        <begin position="419"/>
        <end position="437"/>
    </location>
</feature>
<dbReference type="HOGENOM" id="CLU_269043_0_0_7"/>
<feature type="compositionally biased region" description="Low complexity" evidence="2">
    <location>
        <begin position="63"/>
        <end position="81"/>
    </location>
</feature>
<feature type="compositionally biased region" description="Low complexity" evidence="2">
    <location>
        <begin position="10"/>
        <end position="21"/>
    </location>
</feature>
<keyword evidence="1" id="KW-0175">Coiled coil</keyword>
<sequence length="1217" mass="132826">MSRTGKLASPPVQAKAASRAAPPVPPAAPGVDPAVQERSSLTARWLNTAMRPDLHAPPAQRKSAGPETEAAAPSAPQSSSGRAMPRAVQAKMEHAFDTDFSAVRIHEGSQATSLGAHAFAQGSDIHFAPGQYDPGSQRGQELLGHELAHVVQQSEGRVNATRQAHGAAINDEPALEAEADVMGARAARGERVRAGAGPGSASATRPSVQRRASGGAPVQRKGPRETAQERGVHLDERPILGQDAPALVMNPSANAGRSMAEDPHFEQEAAAFEQALGKYAFNDPRANEAAGALVAKINPYLEARSQALALSLQEQAATLKKLAGERTFAGTVTQFDQQAEIEDNIRSTQQAIDAIIAGGNLRERLNLLDQFMKVVGEDFHNANDVEKWQRFRGMAGAAELDTDALDARDQSAAPGRARSMLDHGSETTQLPERDRIRVPSNLPDQRTEQSLNDMRHTPLSPAEAQFQDVPTFGQEQVDTTRWDQRGKRLGFTEGGRTFLVNESHQWVQQMRALSLPLRAGPSGHTQVFFEANTLLGAGVDPYAVRLAAIGHLLPIRAHSLIEILVVAAAHGCVYEENQNLYKSLQPFSQSELRRIGGGSFPGESELDATRNREAERVMQEPEHDEQLAIEDRQMAARAQYADDIGWDPDTQEGPVTSFLANAPQREGLETALQSPLKSWNQRESLATSDAYAAETEEEDRVAAQQRIIELIIELGADPADFPHAFDQCVEHIQRSPLTVNFFTAAAPNILQGGYLNRAERSFGTPDSNQAFNPNYGNPQYASDRDQVEQTMHDMPPMHPHFVPEDMQVARISDDRTGRLYAPTARSDRYPGRGPMITVTDPQGHTRPWTGAQASRPPSEFFRGRELLSPPPAEQLPRDGRTSQPRYSLPSDRPHSAAVNAVGYRAGGAPSANYGKSHLVFKEEVKQRSTYTGQDSKDFIFQGTGLGGPANARGASAVATYGHLARAIRFADPGALKVMIYEALKLADRGIAKPETTGAGGAFLPYIEAQILGEIDLSRDVSKLVIDEDDLDLWAEGKLKRDTLDALPPRSKEQTKAMIEGHAERLGIRVEYIRTGRNPHASELAGPHMTEQEHPWRVASERALSSLLDGRWDDFVPQAMEIDRVSVGAGSQLTPYQFMGLAPLAALRKHAQQLRAGRRENQQLEAQTRSLADRVLTELHRSDIDRKFSDDQGILLKEIMRELAQCGFEVVGRAEALQ</sequence>
<dbReference type="eggNOG" id="COG1652">
    <property type="taxonomic scope" value="Bacteria"/>
</dbReference>
<feature type="region of interest" description="Disordered" evidence="2">
    <location>
        <begin position="188"/>
        <end position="241"/>
    </location>
</feature>
<dbReference type="InterPro" id="IPR025295">
    <property type="entry name" value="eCIS_core_dom"/>
</dbReference>
<feature type="domain" description="eCIS core" evidence="3">
    <location>
        <begin position="84"/>
        <end position="156"/>
    </location>
</feature>
<evidence type="ECO:0000256" key="1">
    <source>
        <dbReference type="SAM" id="Coils"/>
    </source>
</evidence>
<feature type="region of interest" description="Disordered" evidence="2">
    <location>
        <begin position="404"/>
        <end position="450"/>
    </location>
</feature>
<evidence type="ECO:0000313" key="5">
    <source>
        <dbReference type="Proteomes" id="UP000001880"/>
    </source>
</evidence>
<evidence type="ECO:0000256" key="2">
    <source>
        <dbReference type="SAM" id="MobiDB-lite"/>
    </source>
</evidence>
<feature type="coiled-coil region" evidence="1">
    <location>
        <begin position="1146"/>
        <end position="1173"/>
    </location>
</feature>
<feature type="region of interest" description="Disordered" evidence="2">
    <location>
        <begin position="1"/>
        <end position="86"/>
    </location>
</feature>
<protein>
    <recommendedName>
        <fullName evidence="3">eCIS core domain-containing protein</fullName>
    </recommendedName>
</protein>
<evidence type="ECO:0000313" key="4">
    <source>
        <dbReference type="EMBL" id="ACY13938.1"/>
    </source>
</evidence>
<gene>
    <name evidence="4" type="ordered locus">Hoch_1384</name>
</gene>
<evidence type="ECO:0000259" key="3">
    <source>
        <dbReference type="Pfam" id="PF13699"/>
    </source>
</evidence>
<feature type="compositionally biased region" description="Basic and acidic residues" evidence="2">
    <location>
        <begin position="222"/>
        <end position="238"/>
    </location>
</feature>
<organism evidence="4 5">
    <name type="scientific">Haliangium ochraceum (strain DSM 14365 / JCM 11303 / SMP-2)</name>
    <dbReference type="NCBI Taxonomy" id="502025"/>
    <lineage>
        <taxon>Bacteria</taxon>
        <taxon>Pseudomonadati</taxon>
        <taxon>Myxococcota</taxon>
        <taxon>Polyangia</taxon>
        <taxon>Haliangiales</taxon>
        <taxon>Kofleriaceae</taxon>
        <taxon>Haliangium</taxon>
    </lineage>
</organism>
<proteinExistence type="predicted"/>
<dbReference type="EMBL" id="CP001804">
    <property type="protein sequence ID" value="ACY13938.1"/>
    <property type="molecule type" value="Genomic_DNA"/>
</dbReference>
<keyword evidence="5" id="KW-1185">Reference proteome</keyword>
<reference evidence="4 5" key="1">
    <citation type="journal article" date="2010" name="Stand. Genomic Sci.">
        <title>Complete genome sequence of Haliangium ochraceum type strain (SMP-2).</title>
        <authorList>
            <consortium name="US DOE Joint Genome Institute (JGI-PGF)"/>
            <person name="Ivanova N."/>
            <person name="Daum C."/>
            <person name="Lang E."/>
            <person name="Abt B."/>
            <person name="Kopitz M."/>
            <person name="Saunders E."/>
            <person name="Lapidus A."/>
            <person name="Lucas S."/>
            <person name="Glavina Del Rio T."/>
            <person name="Nolan M."/>
            <person name="Tice H."/>
            <person name="Copeland A."/>
            <person name="Cheng J.F."/>
            <person name="Chen F."/>
            <person name="Bruce D."/>
            <person name="Goodwin L."/>
            <person name="Pitluck S."/>
            <person name="Mavromatis K."/>
            <person name="Pati A."/>
            <person name="Mikhailova N."/>
            <person name="Chen A."/>
            <person name="Palaniappan K."/>
            <person name="Land M."/>
            <person name="Hauser L."/>
            <person name="Chang Y.J."/>
            <person name="Jeffries C.D."/>
            <person name="Detter J.C."/>
            <person name="Brettin T."/>
            <person name="Rohde M."/>
            <person name="Goker M."/>
            <person name="Bristow J."/>
            <person name="Markowitz V."/>
            <person name="Eisen J.A."/>
            <person name="Hugenholtz P."/>
            <person name="Kyrpides N.C."/>
            <person name="Klenk H.P."/>
        </authorList>
    </citation>
    <scope>NUCLEOTIDE SEQUENCE [LARGE SCALE GENOMIC DNA]</scope>
    <source>
        <strain evidence="5">DSM 14365 / CIP 107738 / JCM 11303 / AJ 13395 / SMP-2</strain>
    </source>
</reference>
<dbReference type="Pfam" id="PF13699">
    <property type="entry name" value="eCIS_core"/>
    <property type="match status" value="1"/>
</dbReference>